<dbReference type="Proteomes" id="UP000078476">
    <property type="component" value="Unassembled WGS sequence"/>
</dbReference>
<keyword evidence="1" id="KW-0472">Membrane</keyword>
<dbReference type="RefSeq" id="WP_066979929.1">
    <property type="nucleotide sequence ID" value="NZ_LUUI01000087.1"/>
</dbReference>
<dbReference type="PANTHER" id="PTHR36153:SF1">
    <property type="entry name" value="TYPE VI SECRETION SYSTEM COMPONENT TSSM1"/>
    <property type="match status" value="1"/>
</dbReference>
<dbReference type="AlphaFoldDB" id="A0A177NI37"/>
<dbReference type="Pfam" id="PF06744">
    <property type="entry name" value="IcmF_C"/>
    <property type="match status" value="1"/>
</dbReference>
<dbReference type="InterPro" id="IPR025743">
    <property type="entry name" value="TssM1_N"/>
</dbReference>
<sequence length="1181" mass="131340">MAKLIAFFTNKWVIQFLGLLAFSILIWLAGPLIAIAGSVPLESELVRILVIATLFVVWLIFRMLMQIRAGNTEKQLVEQLVANDVDQVAMASADEVDILRKGFEEALIVLKQSRTEAKKGSQFIYQLPWYVIIGAPGSGKTTALINSGLHFPLAEKLGKHAVKGVSGTRNCDWWFADDAVFLDTAGRYTTQESHQAVDAAGWTGFLNLIKKHRPQRPLNGVIVATSISDLLQQSEQERAQHAKAIRTRINELYQQLGVRLPVYLLFTKADLVAGFSDFFADLIPEQRAQVWGETFSAATLQGDHDLEVQFGDAYGELLQRLQTRTLKRIQDERDIQRRAAILDFPQQMALLKPAMMSFLQEAFAVNRYEQAVLLRGVYFTSGTQEGTPIDRVLGILASAFHLDRQTTPMYSGQGKSYFLTRLLKDVLFPEAELAGQDPKLAKRNRLMQMAAYIGAGVLFLLVMGLWTVSYFNNQAALDNVEAQIAQYHAINITGNDTQGNFNALLPRLNILLAIQDSYEESGILSGFGLSQADKIQAAAQHSYQQLLRNYFLPAIQMRLKERMQSQEGNDLDVLYQLLKVYLMFNQTDKLDTVTAMAWIRADWDRQYTTDPETLGQLVQHLDNLLKLQLDPIQIDENFVNAVRNKLTQVPLIGQIYSRFKTEALIDKSHDFILGKALGPDAKRVFVMSDGQDVSTYTIPGLFTAYGYTELFLKKSREFVKDAVEQNWVLGSQAKVEVLQIQQLHDELKKLYLNEYQAAWSDLLAKLKLQSAVTTSQTAQILDILSRPDGPLHALLVSIDENTALSRLSKQLSDGLANVADKAKAAVSDKGSDILAKAEAAAGLDSGPDPVQAVDDQFEPLRDLVNGGPDKPSALEPVLQQLKSLRDYFLQLSSANTGGQALQNQANLFSGAGMDVLKQAQLEFARLPDPLKAWFQIIVNSGGNKLSSAAKAKLSEMVKTGVASPCQAALNGRYPFSGASQQDVLLADFAKLFAPNGLIDQFFQTNLKPFVDTSKPVWTEMSSEKPLGLSQASIRQFQLASKIRDAFFAVGNMPQVQFELKPQFLDNTVGSFRLQVEGQEAVYRHGPEQSISMKWPGPNSSQGVRMVFETLDGRQVSRSKEGTWAFFRLLDEATIIQGNAPEQFTLTFQLQGMSASYALRAASVNNPFNLRELQSFRCPDSL</sequence>
<evidence type="ECO:0000313" key="6">
    <source>
        <dbReference type="EMBL" id="OAI17637.1"/>
    </source>
</evidence>
<feature type="transmembrane region" description="Helical" evidence="1">
    <location>
        <begin position="449"/>
        <end position="471"/>
    </location>
</feature>
<organism evidence="6 7">
    <name type="scientific">Methylomonas lenta</name>
    <dbReference type="NCBI Taxonomy" id="980561"/>
    <lineage>
        <taxon>Bacteria</taxon>
        <taxon>Pseudomonadati</taxon>
        <taxon>Pseudomonadota</taxon>
        <taxon>Gammaproteobacteria</taxon>
        <taxon>Methylococcales</taxon>
        <taxon>Methylococcaceae</taxon>
        <taxon>Methylomonas</taxon>
    </lineage>
</organism>
<accession>A0A177NI37</accession>
<feature type="transmembrane region" description="Helical" evidence="1">
    <location>
        <begin position="12"/>
        <end position="39"/>
    </location>
</feature>
<gene>
    <name evidence="6" type="ORF">A1359_05965</name>
</gene>
<feature type="domain" description="Type VI secretion system component TssM1 N-terminal" evidence="4">
    <location>
        <begin position="196"/>
        <end position="454"/>
    </location>
</feature>
<feature type="domain" description="Type VI secretion system component TssM1 helical" evidence="5">
    <location>
        <begin position="951"/>
        <end position="1051"/>
    </location>
</feature>
<keyword evidence="7" id="KW-1185">Reference proteome</keyword>
<feature type="domain" description="Type VI secretion system IcmF C-terminal" evidence="2">
    <location>
        <begin position="1057"/>
        <end position="1162"/>
    </location>
</feature>
<name>A0A177NI37_9GAMM</name>
<dbReference type="PANTHER" id="PTHR36153">
    <property type="entry name" value="INNER MEMBRANE PROTEIN-RELATED"/>
    <property type="match status" value="1"/>
</dbReference>
<dbReference type="Pfam" id="PF14331">
    <property type="entry name" value="IcmF-related_N"/>
    <property type="match status" value="1"/>
</dbReference>
<evidence type="ECO:0000259" key="4">
    <source>
        <dbReference type="Pfam" id="PF14331"/>
    </source>
</evidence>
<feature type="transmembrane region" description="Helical" evidence="1">
    <location>
        <begin position="45"/>
        <end position="65"/>
    </location>
</feature>
<evidence type="ECO:0000313" key="7">
    <source>
        <dbReference type="Proteomes" id="UP000078476"/>
    </source>
</evidence>
<dbReference type="Pfam" id="PF06761">
    <property type="entry name" value="IcmF-related"/>
    <property type="match status" value="1"/>
</dbReference>
<keyword evidence="1" id="KW-1133">Transmembrane helix</keyword>
<dbReference type="InterPro" id="IPR053156">
    <property type="entry name" value="T6SS_TssM-like"/>
</dbReference>
<dbReference type="STRING" id="980561.A1359_05965"/>
<protein>
    <submittedName>
        <fullName evidence="6">Type VI secretion protein</fullName>
    </submittedName>
</protein>
<feature type="domain" description="IcmF-related" evidence="3">
    <location>
        <begin position="505"/>
        <end position="802"/>
    </location>
</feature>
<dbReference type="Pfam" id="PF21070">
    <property type="entry name" value="IcmF_helical"/>
    <property type="match status" value="1"/>
</dbReference>
<dbReference type="InterPro" id="IPR048677">
    <property type="entry name" value="TssM1_hel"/>
</dbReference>
<reference evidence="6 7" key="1">
    <citation type="submission" date="2016-03" db="EMBL/GenBank/DDBJ databases">
        <authorList>
            <person name="Ploux O."/>
        </authorList>
    </citation>
    <scope>NUCLEOTIDE SEQUENCE [LARGE SCALE GENOMIC DNA]</scope>
    <source>
        <strain evidence="6 7">R-45370</strain>
    </source>
</reference>
<dbReference type="OrthoDB" id="9758229at2"/>
<proteinExistence type="predicted"/>
<comment type="caution">
    <text evidence="6">The sequence shown here is derived from an EMBL/GenBank/DDBJ whole genome shotgun (WGS) entry which is preliminary data.</text>
</comment>
<evidence type="ECO:0000259" key="5">
    <source>
        <dbReference type="Pfam" id="PF21070"/>
    </source>
</evidence>
<evidence type="ECO:0000259" key="2">
    <source>
        <dbReference type="Pfam" id="PF06744"/>
    </source>
</evidence>
<dbReference type="InterPro" id="IPR010623">
    <property type="entry name" value="IcmF_C"/>
</dbReference>
<dbReference type="InterPro" id="IPR017731">
    <property type="entry name" value="TssM1-like"/>
</dbReference>
<dbReference type="NCBIfam" id="TIGR03348">
    <property type="entry name" value="VI_IcmF"/>
    <property type="match status" value="1"/>
</dbReference>
<dbReference type="InterPro" id="IPR009612">
    <property type="entry name" value="IcmF-rel"/>
</dbReference>
<dbReference type="EMBL" id="LUUI01000087">
    <property type="protein sequence ID" value="OAI17637.1"/>
    <property type="molecule type" value="Genomic_DNA"/>
</dbReference>
<evidence type="ECO:0000256" key="1">
    <source>
        <dbReference type="SAM" id="Phobius"/>
    </source>
</evidence>
<dbReference type="SUPFAM" id="SSF52540">
    <property type="entry name" value="P-loop containing nucleoside triphosphate hydrolases"/>
    <property type="match status" value="1"/>
</dbReference>
<dbReference type="InterPro" id="IPR027417">
    <property type="entry name" value="P-loop_NTPase"/>
</dbReference>
<evidence type="ECO:0000259" key="3">
    <source>
        <dbReference type="Pfam" id="PF06761"/>
    </source>
</evidence>
<keyword evidence="1" id="KW-0812">Transmembrane</keyword>